<evidence type="ECO:0000313" key="3">
    <source>
        <dbReference type="EMBL" id="RSH95422.1"/>
    </source>
</evidence>
<keyword evidence="4" id="KW-1185">Reference proteome</keyword>
<keyword evidence="2" id="KW-0732">Signal</keyword>
<comment type="caution">
    <text evidence="3">The sequence shown here is derived from an EMBL/GenBank/DDBJ whole genome shotgun (WGS) entry which is preliminary data.</text>
</comment>
<organism evidence="3 4">
    <name type="scientific">Saitozyma podzolica</name>
    <dbReference type="NCBI Taxonomy" id="1890683"/>
    <lineage>
        <taxon>Eukaryota</taxon>
        <taxon>Fungi</taxon>
        <taxon>Dikarya</taxon>
        <taxon>Basidiomycota</taxon>
        <taxon>Agaricomycotina</taxon>
        <taxon>Tremellomycetes</taxon>
        <taxon>Tremellales</taxon>
        <taxon>Trimorphomycetaceae</taxon>
        <taxon>Saitozyma</taxon>
    </lineage>
</organism>
<proteinExistence type="predicted"/>
<feature type="region of interest" description="Disordered" evidence="1">
    <location>
        <begin position="68"/>
        <end position="190"/>
    </location>
</feature>
<feature type="compositionally biased region" description="Basic and acidic residues" evidence="1">
    <location>
        <begin position="86"/>
        <end position="95"/>
    </location>
</feature>
<protein>
    <recommendedName>
        <fullName evidence="5">Apple domain-containing protein</fullName>
    </recommendedName>
</protein>
<reference evidence="3 4" key="1">
    <citation type="submission" date="2018-11" db="EMBL/GenBank/DDBJ databases">
        <title>Genome sequence of Saitozyma podzolica DSM 27192.</title>
        <authorList>
            <person name="Aliyu H."/>
            <person name="Gorte O."/>
            <person name="Ochsenreither K."/>
        </authorList>
    </citation>
    <scope>NUCLEOTIDE SEQUENCE [LARGE SCALE GENOMIC DNA]</scope>
    <source>
        <strain evidence="3 4">DSM 27192</strain>
    </source>
</reference>
<dbReference type="EMBL" id="RSCD01000001">
    <property type="protein sequence ID" value="RSH95422.1"/>
    <property type="molecule type" value="Genomic_DNA"/>
</dbReference>
<evidence type="ECO:0000256" key="1">
    <source>
        <dbReference type="SAM" id="MobiDB-lite"/>
    </source>
</evidence>
<feature type="chain" id="PRO_5019495481" description="Apple domain-containing protein" evidence="2">
    <location>
        <begin position="21"/>
        <end position="320"/>
    </location>
</feature>
<name>A0A427YWF5_9TREE</name>
<evidence type="ECO:0000256" key="2">
    <source>
        <dbReference type="SAM" id="SignalP"/>
    </source>
</evidence>
<dbReference type="AlphaFoldDB" id="A0A427YWF5"/>
<accession>A0A427YWF5</accession>
<dbReference type="PROSITE" id="PS51257">
    <property type="entry name" value="PROKAR_LIPOPROTEIN"/>
    <property type="match status" value="1"/>
</dbReference>
<feature type="compositionally biased region" description="Basic and acidic residues" evidence="1">
    <location>
        <begin position="178"/>
        <end position="190"/>
    </location>
</feature>
<evidence type="ECO:0008006" key="5">
    <source>
        <dbReference type="Google" id="ProtNLM"/>
    </source>
</evidence>
<sequence length="320" mass="34729">MRLSLPLLSLLLLACGLADARPATFGKRSQNATLAEIIAKRQTNRQNIALRAHVKDTIKRVQTGLKEKAVDSRAASPDLSSATASVEERSHKADGTRLLLPRDSQTPARKRDLQAQTGSETTKRSLQADGTRLLLPRDSQTPARKRDLQAQTGSETTKRSLQADGTRLLLPRDSQTPTRRDLPAKEGVKKRSTFEIQDEQLVQETDEIVYVGGYPRCPASVGRKTGYAHYAGWKLAGDDLSGGLPVSPESACIETCNAYGGACSGVYFDHSIKKCFLKGTHTGAWTFEQEEDNDGVDLVGGCSLWSAVVPAEMDESCCVA</sequence>
<gene>
    <name evidence="3" type="ORF">EHS25_000512</name>
</gene>
<dbReference type="OrthoDB" id="2564134at2759"/>
<dbReference type="Proteomes" id="UP000279259">
    <property type="component" value="Unassembled WGS sequence"/>
</dbReference>
<evidence type="ECO:0000313" key="4">
    <source>
        <dbReference type="Proteomes" id="UP000279259"/>
    </source>
</evidence>
<feature type="signal peptide" evidence="2">
    <location>
        <begin position="1"/>
        <end position="20"/>
    </location>
</feature>